<feature type="domain" description="D-isomer specific 2-hydroxyacid dehydrogenase NAD-binding" evidence="4">
    <location>
        <begin position="346"/>
        <end position="402"/>
    </location>
</feature>
<reference evidence="5" key="1">
    <citation type="submission" date="2020-10" db="EMBL/GenBank/DDBJ databases">
        <title>Unveiling of a novel bifunctional photoreceptor, Dualchrome1, isolated from a cosmopolitan green alga.</title>
        <authorList>
            <person name="Suzuki S."/>
            <person name="Kawachi M."/>
        </authorList>
    </citation>
    <scope>NUCLEOTIDE SEQUENCE</scope>
    <source>
        <strain evidence="5">NIES 2893</strain>
    </source>
</reference>
<keyword evidence="6" id="KW-1185">Reference proteome</keyword>
<dbReference type="GO" id="GO:0051287">
    <property type="term" value="F:NAD binding"/>
    <property type="evidence" value="ECO:0007669"/>
    <property type="project" value="InterPro"/>
</dbReference>
<protein>
    <recommendedName>
        <fullName evidence="4">D-isomer specific 2-hydroxyacid dehydrogenase NAD-binding domain-containing protein</fullName>
    </recommendedName>
</protein>
<dbReference type="Gene3D" id="3.40.50.720">
    <property type="entry name" value="NAD(P)-binding Rossmann-like Domain"/>
    <property type="match status" value="3"/>
</dbReference>
<proteinExistence type="predicted"/>
<accession>A0A830HBT0</accession>
<dbReference type="AlphaFoldDB" id="A0A830HBT0"/>
<dbReference type="OrthoDB" id="298012at2759"/>
<dbReference type="PANTHER" id="PTHR43333">
    <property type="entry name" value="2-HACID_DH_C DOMAIN-CONTAINING PROTEIN"/>
    <property type="match status" value="1"/>
</dbReference>
<dbReference type="SUPFAM" id="SSF51735">
    <property type="entry name" value="NAD(P)-binding Rossmann-fold domains"/>
    <property type="match status" value="1"/>
</dbReference>
<evidence type="ECO:0000256" key="1">
    <source>
        <dbReference type="ARBA" id="ARBA00023002"/>
    </source>
</evidence>
<evidence type="ECO:0000259" key="4">
    <source>
        <dbReference type="Pfam" id="PF02826"/>
    </source>
</evidence>
<keyword evidence="1" id="KW-0560">Oxidoreductase</keyword>
<feature type="compositionally biased region" description="Low complexity" evidence="3">
    <location>
        <begin position="1"/>
        <end position="14"/>
    </location>
</feature>
<feature type="domain" description="D-isomer specific 2-hydroxyacid dehydrogenase NAD-binding" evidence="4">
    <location>
        <begin position="169"/>
        <end position="282"/>
    </location>
</feature>
<comment type="caution">
    <text evidence="5">The sequence shown here is derived from an EMBL/GenBank/DDBJ whole genome shotgun (WGS) entry which is preliminary data.</text>
</comment>
<name>A0A830HBT0_9CHLO</name>
<dbReference type="EMBL" id="BNJQ01000006">
    <property type="protein sequence ID" value="GHP03943.1"/>
    <property type="molecule type" value="Genomic_DNA"/>
</dbReference>
<dbReference type="PANTHER" id="PTHR43333:SF1">
    <property type="entry name" value="D-ISOMER SPECIFIC 2-HYDROXYACID DEHYDROGENASE NAD-BINDING DOMAIN-CONTAINING PROTEIN"/>
    <property type="match status" value="1"/>
</dbReference>
<feature type="region of interest" description="Disordered" evidence="3">
    <location>
        <begin position="1"/>
        <end position="20"/>
    </location>
</feature>
<gene>
    <name evidence="5" type="ORF">PPROV_000269700</name>
</gene>
<dbReference type="GO" id="GO:0016491">
    <property type="term" value="F:oxidoreductase activity"/>
    <property type="evidence" value="ECO:0007669"/>
    <property type="project" value="UniProtKB-KW"/>
</dbReference>
<evidence type="ECO:0000313" key="6">
    <source>
        <dbReference type="Proteomes" id="UP000660262"/>
    </source>
</evidence>
<evidence type="ECO:0000256" key="3">
    <source>
        <dbReference type="SAM" id="MobiDB-lite"/>
    </source>
</evidence>
<dbReference type="InterPro" id="IPR006140">
    <property type="entry name" value="D-isomer_DH_NAD-bd"/>
</dbReference>
<evidence type="ECO:0000313" key="5">
    <source>
        <dbReference type="EMBL" id="GHP03943.1"/>
    </source>
</evidence>
<organism evidence="5 6">
    <name type="scientific">Pycnococcus provasolii</name>
    <dbReference type="NCBI Taxonomy" id="41880"/>
    <lineage>
        <taxon>Eukaryota</taxon>
        <taxon>Viridiplantae</taxon>
        <taxon>Chlorophyta</taxon>
        <taxon>Pseudoscourfieldiophyceae</taxon>
        <taxon>Pseudoscourfieldiales</taxon>
        <taxon>Pycnococcaceae</taxon>
        <taxon>Pycnococcus</taxon>
    </lineage>
</organism>
<sequence length="456" mass="48719">MGVSSSSSSASAAATPPGLSGNASWSTMSRSYNVVIFGKPNASEVALLMRRLNNTSFHVLAVGRNITELKGSLKGSSDINDTLKQADIAVVCGGTSPTDLNTCLAVMQKLRWLHSCSAGVEHLMSIPNLAQTAGNPLRPILTNARGVYRFSLAEYVLYACKYFALDQVRLDSQKAKGEWTSFETCELRGRTIGVVGFGDIGKATATLARAFGMNVLAHRRDTGEGEAGNLNGVADTNGVAARVYGGKKGLLRMLRQCEFVCLVTPLTEETVNMFSTEEFLALDRRTANEKGQRAFVPGVEPMQHHLVTPSSRETTAVSPHVPASPPPAPDDDALDGADGASGLAPVFINIGRGKCCDTSALVEALQVGILRGAALDVTAPEPLPSNHALWKFKNVLISPHNADKTTYFQKESVLKFVELTKVYSKAMRGGGASDDDRLRRFYESAGGNVVDKMSGY</sequence>
<dbReference type="Pfam" id="PF02826">
    <property type="entry name" value="2-Hacid_dh_C"/>
    <property type="match status" value="2"/>
</dbReference>
<dbReference type="InterPro" id="IPR036291">
    <property type="entry name" value="NAD(P)-bd_dom_sf"/>
</dbReference>
<dbReference type="Proteomes" id="UP000660262">
    <property type="component" value="Unassembled WGS sequence"/>
</dbReference>
<keyword evidence="2" id="KW-0520">NAD</keyword>
<evidence type="ECO:0000256" key="2">
    <source>
        <dbReference type="ARBA" id="ARBA00023027"/>
    </source>
</evidence>
<feature type="region of interest" description="Disordered" evidence="3">
    <location>
        <begin position="308"/>
        <end position="333"/>
    </location>
</feature>
<feature type="compositionally biased region" description="Polar residues" evidence="3">
    <location>
        <begin position="308"/>
        <end position="317"/>
    </location>
</feature>